<name>A0ABX8FHA6_9BACI</name>
<dbReference type="Pfam" id="PF11724">
    <property type="entry name" value="YvbH_ext"/>
    <property type="match status" value="1"/>
</dbReference>
<dbReference type="RefSeq" id="WP_066446362.1">
    <property type="nucleotide sequence ID" value="NZ_CANKUS010000002.1"/>
</dbReference>
<dbReference type="PANTHER" id="PTHR35796">
    <property type="entry name" value="HYPOTHETICAL CYTOSOLIC PROTEIN"/>
    <property type="match status" value="1"/>
</dbReference>
<dbReference type="Gene3D" id="1.10.287.210">
    <property type="match status" value="1"/>
</dbReference>
<feature type="domain" description="Bacterial Pleckstrin homology" evidence="1">
    <location>
        <begin position="10"/>
        <end position="132"/>
    </location>
</feature>
<dbReference type="InterPro" id="IPR037063">
    <property type="entry name" value="PHb_sf"/>
</dbReference>
<proteinExistence type="predicted"/>
<sequence length="205" mass="23538">MFKRVASDVLGLSDIGSVIGPADYDKVDADDYILHEDNEKIYFLIKSKTDEYCFTNRALIHLDGTSAISKKRSLKRYSYRENTISNVMLETAGTVDLDVEIKFVMAGISFSIDVHKKHIEELKDLYKALIRISEICTENEISMGYAEKSLNIASTTISRYASSEQSNINDNFRVLNETAFNWLMNSRKKYNVKDFGYVFEKYINN</sequence>
<dbReference type="Gene3D" id="2.30.29.50">
    <property type="entry name" value="Bacterial Pleckstrin homology domain"/>
    <property type="match status" value="1"/>
</dbReference>
<dbReference type="SUPFAM" id="SSF50729">
    <property type="entry name" value="PH domain-like"/>
    <property type="match status" value="1"/>
</dbReference>
<dbReference type="InterPro" id="IPR021722">
    <property type="entry name" value="YvbH_oligomer_dom"/>
</dbReference>
<protein>
    <submittedName>
        <fullName evidence="3">PH domain-containing protein</fullName>
    </submittedName>
</protein>
<gene>
    <name evidence="3" type="ORF">J1899_10130</name>
</gene>
<evidence type="ECO:0000313" key="3">
    <source>
        <dbReference type="EMBL" id="QVY63374.1"/>
    </source>
</evidence>
<dbReference type="PANTHER" id="PTHR35796:SF2">
    <property type="entry name" value="YVBH-LIKE OLIGOMERISATION REGION"/>
    <property type="match status" value="1"/>
</dbReference>
<dbReference type="Pfam" id="PF08000">
    <property type="entry name" value="bPH_1"/>
    <property type="match status" value="1"/>
</dbReference>
<evidence type="ECO:0000313" key="4">
    <source>
        <dbReference type="Proteomes" id="UP000679247"/>
    </source>
</evidence>
<dbReference type="EMBL" id="CP071709">
    <property type="protein sequence ID" value="QVY63374.1"/>
    <property type="molecule type" value="Genomic_DNA"/>
</dbReference>
<evidence type="ECO:0000259" key="1">
    <source>
        <dbReference type="Pfam" id="PF08000"/>
    </source>
</evidence>
<feature type="domain" description="YvbH-like oligomerisation" evidence="2">
    <location>
        <begin position="145"/>
        <end position="205"/>
    </location>
</feature>
<organism evidence="3 4">
    <name type="scientific">Cytobacillus gottheilii</name>
    <dbReference type="NCBI Taxonomy" id="859144"/>
    <lineage>
        <taxon>Bacteria</taxon>
        <taxon>Bacillati</taxon>
        <taxon>Bacillota</taxon>
        <taxon>Bacilli</taxon>
        <taxon>Bacillales</taxon>
        <taxon>Bacillaceae</taxon>
        <taxon>Cytobacillus</taxon>
    </lineage>
</organism>
<evidence type="ECO:0000259" key="2">
    <source>
        <dbReference type="Pfam" id="PF11724"/>
    </source>
</evidence>
<accession>A0ABX8FHA6</accession>
<dbReference type="InterPro" id="IPR012544">
    <property type="entry name" value="PHb"/>
</dbReference>
<keyword evidence="4" id="KW-1185">Reference proteome</keyword>
<reference evidence="3 4" key="1">
    <citation type="submission" date="2021-03" db="EMBL/GenBank/DDBJ databases">
        <title>The first data on the complete genome of the tetrodotoxin-producing bacterium.</title>
        <authorList>
            <person name="Melnikova D.I."/>
            <person name="Nijland R."/>
            <person name="Magarlamov T.Y."/>
        </authorList>
    </citation>
    <scope>NUCLEOTIDE SEQUENCE [LARGE SCALE GENOMIC DNA]</scope>
    <source>
        <strain evidence="3 4">1839</strain>
    </source>
</reference>
<dbReference type="Proteomes" id="UP000679247">
    <property type="component" value="Chromosome"/>
</dbReference>